<reference evidence="3" key="1">
    <citation type="journal article" date="2019" name="Int. J. Syst. Evol. Microbiol.">
        <title>The Global Catalogue of Microorganisms (GCM) 10K type strain sequencing project: providing services to taxonomists for standard genome sequencing and annotation.</title>
        <authorList>
            <consortium name="The Broad Institute Genomics Platform"/>
            <consortium name="The Broad Institute Genome Sequencing Center for Infectious Disease"/>
            <person name="Wu L."/>
            <person name="Ma J."/>
        </authorList>
    </citation>
    <scope>NUCLEOTIDE SEQUENCE [LARGE SCALE GENOMIC DNA]</scope>
    <source>
        <strain evidence="3">KCTC 32255</strain>
    </source>
</reference>
<evidence type="ECO:0000313" key="3">
    <source>
        <dbReference type="Proteomes" id="UP001596337"/>
    </source>
</evidence>
<feature type="domain" description="DUF1883" evidence="1">
    <location>
        <begin position="15"/>
        <end position="78"/>
    </location>
</feature>
<gene>
    <name evidence="2" type="ORF">ACFQGD_08485</name>
</gene>
<organism evidence="2 3">
    <name type="scientific">Haloechinothrix salitolerans</name>
    <dbReference type="NCBI Taxonomy" id="926830"/>
    <lineage>
        <taxon>Bacteria</taxon>
        <taxon>Bacillati</taxon>
        <taxon>Actinomycetota</taxon>
        <taxon>Actinomycetes</taxon>
        <taxon>Pseudonocardiales</taxon>
        <taxon>Pseudonocardiaceae</taxon>
        <taxon>Haloechinothrix</taxon>
    </lineage>
</organism>
<dbReference type="Pfam" id="PF08980">
    <property type="entry name" value="DUF1883"/>
    <property type="match status" value="1"/>
</dbReference>
<proteinExistence type="predicted"/>
<dbReference type="SUPFAM" id="SSF141099">
    <property type="entry name" value="Atu1913-like"/>
    <property type="match status" value="1"/>
</dbReference>
<sequence length="89" mass="10255">MRAKHLYWDLGSRAGGASFEVELRGSTARVCLMDVDHYQASLDGDEYEFFGGFYDVSPVILEVPYDDHWYLVVDSNDQRIKVQVTEIFD</sequence>
<dbReference type="Gene3D" id="4.10.1210.10">
    <property type="entry name" value="Atu1913-like"/>
    <property type="match status" value="1"/>
</dbReference>
<name>A0ABW2BXG2_9PSEU</name>
<keyword evidence="3" id="KW-1185">Reference proteome</keyword>
<evidence type="ECO:0000313" key="2">
    <source>
        <dbReference type="EMBL" id="MFC6867184.1"/>
    </source>
</evidence>
<comment type="caution">
    <text evidence="2">The sequence shown here is derived from an EMBL/GenBank/DDBJ whole genome shotgun (WGS) entry which is preliminary data.</text>
</comment>
<dbReference type="InterPro" id="IPR036488">
    <property type="entry name" value="DUF1883-like_sf"/>
</dbReference>
<dbReference type="EMBL" id="JBHSXX010000001">
    <property type="protein sequence ID" value="MFC6867184.1"/>
    <property type="molecule type" value="Genomic_DNA"/>
</dbReference>
<protein>
    <submittedName>
        <fullName evidence="2">DUF1883 domain-containing protein</fullName>
    </submittedName>
</protein>
<evidence type="ECO:0000259" key="1">
    <source>
        <dbReference type="Pfam" id="PF08980"/>
    </source>
</evidence>
<dbReference type="InterPro" id="IPR015073">
    <property type="entry name" value="DUF1883"/>
</dbReference>
<dbReference type="Proteomes" id="UP001596337">
    <property type="component" value="Unassembled WGS sequence"/>
</dbReference>
<dbReference type="RefSeq" id="WP_345395108.1">
    <property type="nucleotide sequence ID" value="NZ_BAABLA010000022.1"/>
</dbReference>
<accession>A0ABW2BXG2</accession>